<feature type="compositionally biased region" description="Low complexity" evidence="1">
    <location>
        <begin position="188"/>
        <end position="205"/>
    </location>
</feature>
<reference evidence="2 3" key="1">
    <citation type="journal article" date="2015" name="Sci. Rep.">
        <title>Genome of the facultative scuticociliatosis pathogen Pseudocohnilembus persalinus provides insight into its virulence through horizontal gene transfer.</title>
        <authorList>
            <person name="Xiong J."/>
            <person name="Wang G."/>
            <person name="Cheng J."/>
            <person name="Tian M."/>
            <person name="Pan X."/>
            <person name="Warren A."/>
            <person name="Jiang C."/>
            <person name="Yuan D."/>
            <person name="Miao W."/>
        </authorList>
    </citation>
    <scope>NUCLEOTIDE SEQUENCE [LARGE SCALE GENOMIC DNA]</scope>
    <source>
        <strain evidence="2">36N120E</strain>
    </source>
</reference>
<evidence type="ECO:0000313" key="3">
    <source>
        <dbReference type="Proteomes" id="UP000054937"/>
    </source>
</evidence>
<dbReference type="InterPro" id="IPR029063">
    <property type="entry name" value="SAM-dependent_MTases_sf"/>
</dbReference>
<dbReference type="Gene3D" id="3.40.50.150">
    <property type="entry name" value="Vaccinia Virus protein VP39"/>
    <property type="match status" value="1"/>
</dbReference>
<dbReference type="OrthoDB" id="46564at2759"/>
<dbReference type="InterPro" id="IPR038899">
    <property type="entry name" value="METTL22"/>
</dbReference>
<dbReference type="SUPFAM" id="SSF53335">
    <property type="entry name" value="S-adenosyl-L-methionine-dependent methyltransferases"/>
    <property type="match status" value="1"/>
</dbReference>
<name>A0A0V0QMX4_PSEPJ</name>
<dbReference type="GO" id="GO:0008276">
    <property type="term" value="F:protein methyltransferase activity"/>
    <property type="evidence" value="ECO:0007669"/>
    <property type="project" value="InterPro"/>
</dbReference>
<feature type="region of interest" description="Disordered" evidence="1">
    <location>
        <begin position="185"/>
        <end position="205"/>
    </location>
</feature>
<accession>A0A0V0QMX4</accession>
<protein>
    <submittedName>
        <fullName evidence="2">Uncharacterized protein</fullName>
    </submittedName>
</protein>
<proteinExistence type="predicted"/>
<evidence type="ECO:0000313" key="2">
    <source>
        <dbReference type="EMBL" id="KRX03581.1"/>
    </source>
</evidence>
<evidence type="ECO:0000256" key="1">
    <source>
        <dbReference type="SAM" id="MobiDB-lite"/>
    </source>
</evidence>
<dbReference type="InterPro" id="IPR019410">
    <property type="entry name" value="Methyltransf_16"/>
</dbReference>
<dbReference type="GO" id="GO:0005634">
    <property type="term" value="C:nucleus"/>
    <property type="evidence" value="ECO:0007669"/>
    <property type="project" value="TreeGrafter"/>
</dbReference>
<dbReference type="AlphaFoldDB" id="A0A0V0QMX4"/>
<sequence>MDNEEFGLSGNALEALKAFAQENNLKVGDEDDIVSGIQKALNIETDKKYTNLNYNYKDNKNNIHISLKSIDQEYGQQLQSTGLTVWRAAEELAHYIFSRRSLFQGKSVIELGAGLGLDGVLLACVNKEGYVNITDGDEENGNTLQLLEENLKTNSHLLKLKNTHVQRLWWGNDDEINKALANLKQHNQQEGQESNEEGQSFGIHC</sequence>
<dbReference type="PANTHER" id="PTHR23108">
    <property type="entry name" value="METHYLTRANSFERASE-RELATED"/>
    <property type="match status" value="1"/>
</dbReference>
<gene>
    <name evidence="2" type="ORF">PPERSA_04133</name>
</gene>
<comment type="caution">
    <text evidence="2">The sequence shown here is derived from an EMBL/GenBank/DDBJ whole genome shotgun (WGS) entry which is preliminary data.</text>
</comment>
<dbReference type="EMBL" id="LDAU01000129">
    <property type="protein sequence ID" value="KRX03581.1"/>
    <property type="molecule type" value="Genomic_DNA"/>
</dbReference>
<dbReference type="InParanoid" id="A0A0V0QMX4"/>
<organism evidence="2 3">
    <name type="scientific">Pseudocohnilembus persalinus</name>
    <name type="common">Ciliate</name>
    <dbReference type="NCBI Taxonomy" id="266149"/>
    <lineage>
        <taxon>Eukaryota</taxon>
        <taxon>Sar</taxon>
        <taxon>Alveolata</taxon>
        <taxon>Ciliophora</taxon>
        <taxon>Intramacronucleata</taxon>
        <taxon>Oligohymenophorea</taxon>
        <taxon>Scuticociliatia</taxon>
        <taxon>Philasterida</taxon>
        <taxon>Pseudocohnilembidae</taxon>
        <taxon>Pseudocohnilembus</taxon>
    </lineage>
</organism>
<dbReference type="PANTHER" id="PTHR23108:SF3">
    <property type="entry name" value="METHYLTRANSFERASE FAMILY PROTEIN"/>
    <property type="match status" value="1"/>
</dbReference>
<dbReference type="Pfam" id="PF10294">
    <property type="entry name" value="Methyltransf_16"/>
    <property type="match status" value="1"/>
</dbReference>
<dbReference type="Proteomes" id="UP000054937">
    <property type="component" value="Unassembled WGS sequence"/>
</dbReference>
<keyword evidence="3" id="KW-1185">Reference proteome</keyword>